<accession>A0A8H5LT33</accession>
<keyword evidence="4" id="KW-0256">Endoplasmic reticulum</keyword>
<keyword evidence="10" id="KW-1185">Reference proteome</keyword>
<dbReference type="GO" id="GO:0046922">
    <property type="term" value="F:peptide-O-fucosyltransferase activity"/>
    <property type="evidence" value="ECO:0007669"/>
    <property type="project" value="InterPro"/>
</dbReference>
<comment type="pathway">
    <text evidence="2">Protein modification; protein glycosylation.</text>
</comment>
<dbReference type="PANTHER" id="PTHR13398:SF0">
    <property type="entry name" value="GDP-FUCOSE PROTEIN O-FUCOSYLTRANSFERASE 2"/>
    <property type="match status" value="1"/>
</dbReference>
<dbReference type="EMBL" id="JAACJM010000015">
    <property type="protein sequence ID" value="KAF5368391.1"/>
    <property type="molecule type" value="Genomic_DNA"/>
</dbReference>
<evidence type="ECO:0000256" key="1">
    <source>
        <dbReference type="ARBA" id="ARBA00004240"/>
    </source>
</evidence>
<dbReference type="Proteomes" id="UP000559256">
    <property type="component" value="Unassembled WGS sequence"/>
</dbReference>
<dbReference type="CDD" id="cd11296">
    <property type="entry name" value="O-FucT_like"/>
    <property type="match status" value="1"/>
</dbReference>
<dbReference type="PANTHER" id="PTHR13398">
    <property type="entry name" value="GDP-FUCOSE PROTEIN O-FUCOSYLTRANSFERASE 2"/>
    <property type="match status" value="1"/>
</dbReference>
<dbReference type="AlphaFoldDB" id="A0A8H5LT33"/>
<dbReference type="GO" id="GO:0006004">
    <property type="term" value="P:fucose metabolic process"/>
    <property type="evidence" value="ECO:0007669"/>
    <property type="project" value="UniProtKB-KW"/>
</dbReference>
<evidence type="ECO:0000313" key="9">
    <source>
        <dbReference type="EMBL" id="KAF5368391.1"/>
    </source>
</evidence>
<proteinExistence type="inferred from homology"/>
<comment type="similarity">
    <text evidence="7">Belongs to the glycosyltransferase 68 family.</text>
</comment>
<keyword evidence="3" id="KW-0808">Transferase</keyword>
<sequence length="425" mass="48699">MDWQLPIQPAVDLPPLDADESDGGVVGGPTKEDLVVEMDPLNPLAVLNGPPREHFRDNLKEGVQYITSWPDAGWTNDVMTYANLVYLGLITDRVPIIPMFYPSHIGYDVPPIPFRDVFDIDRMRKLIGKPILEWQDLKDPKSEALENLGCWNVWESTLKPPPDVSYTKTPNWVKMFPEWPHDRHSSFWTLARFAFPEDRAQNLGTPLPSPKTQVSLPPDEQLLCYDYLYYVCAQQPFEFEKSYSPAWRFVAKYMYWAPSLQAIADEYIRRTIGVNDNKPIPPYIAIHVRRADFANACTTDFKVPVEDCFAKISTYGRRVDEVKAEILEKKGVHIDHVIMTSDERDEGWWKEVEEQGWSKVDHSMTKERYGDWHPVLIDAVIQSGALGFVGTARSTMSVLAIRRVEDWNGGVARMTQWGTVNADDH</sequence>
<gene>
    <name evidence="9" type="ORF">D9758_002236</name>
</gene>
<keyword evidence="5" id="KW-0294">Fucose metabolism</keyword>
<comment type="subcellular location">
    <subcellularLocation>
        <location evidence="1">Endoplasmic reticulum</location>
    </subcellularLocation>
</comment>
<evidence type="ECO:0000313" key="10">
    <source>
        <dbReference type="Proteomes" id="UP000559256"/>
    </source>
</evidence>
<organism evidence="9 10">
    <name type="scientific">Tetrapyrgos nigripes</name>
    <dbReference type="NCBI Taxonomy" id="182062"/>
    <lineage>
        <taxon>Eukaryota</taxon>
        <taxon>Fungi</taxon>
        <taxon>Dikarya</taxon>
        <taxon>Basidiomycota</taxon>
        <taxon>Agaricomycotina</taxon>
        <taxon>Agaricomycetes</taxon>
        <taxon>Agaricomycetidae</taxon>
        <taxon>Agaricales</taxon>
        <taxon>Marasmiineae</taxon>
        <taxon>Marasmiaceae</taxon>
        <taxon>Tetrapyrgos</taxon>
    </lineage>
</organism>
<evidence type="ECO:0000256" key="6">
    <source>
        <dbReference type="ARBA" id="ARBA00023277"/>
    </source>
</evidence>
<evidence type="ECO:0000256" key="5">
    <source>
        <dbReference type="ARBA" id="ARBA00023253"/>
    </source>
</evidence>
<dbReference type="OrthoDB" id="423313at2759"/>
<evidence type="ECO:0000256" key="8">
    <source>
        <dbReference type="ARBA" id="ARBA00026232"/>
    </source>
</evidence>
<name>A0A8H5LT33_9AGAR</name>
<dbReference type="InterPro" id="IPR019378">
    <property type="entry name" value="GDP-Fuc_O-FucTrfase"/>
</dbReference>
<dbReference type="Gene3D" id="3.40.50.11350">
    <property type="match status" value="1"/>
</dbReference>
<dbReference type="InterPro" id="IPR045130">
    <property type="entry name" value="OFUT2-like"/>
</dbReference>
<evidence type="ECO:0000256" key="7">
    <source>
        <dbReference type="ARBA" id="ARBA00025803"/>
    </source>
</evidence>
<comment type="caution">
    <text evidence="9">The sequence shown here is derived from an EMBL/GenBank/DDBJ whole genome shotgun (WGS) entry which is preliminary data.</text>
</comment>
<evidence type="ECO:0000256" key="2">
    <source>
        <dbReference type="ARBA" id="ARBA00004922"/>
    </source>
</evidence>
<dbReference type="GO" id="GO:0005783">
    <property type="term" value="C:endoplasmic reticulum"/>
    <property type="evidence" value="ECO:0007669"/>
    <property type="project" value="UniProtKB-SubCell"/>
</dbReference>
<evidence type="ECO:0000256" key="3">
    <source>
        <dbReference type="ARBA" id="ARBA00022679"/>
    </source>
</evidence>
<dbReference type="Pfam" id="PF10250">
    <property type="entry name" value="O-FucT"/>
    <property type="match status" value="1"/>
</dbReference>
<keyword evidence="6" id="KW-0119">Carbohydrate metabolism</keyword>
<evidence type="ECO:0000256" key="4">
    <source>
        <dbReference type="ARBA" id="ARBA00022824"/>
    </source>
</evidence>
<protein>
    <recommendedName>
        <fullName evidence="8">GDP-fucose protein O-fucosyltransferase 2</fullName>
    </recommendedName>
</protein>
<reference evidence="9 10" key="1">
    <citation type="journal article" date="2020" name="ISME J.">
        <title>Uncovering the hidden diversity of litter-decomposition mechanisms in mushroom-forming fungi.</title>
        <authorList>
            <person name="Floudas D."/>
            <person name="Bentzer J."/>
            <person name="Ahren D."/>
            <person name="Johansson T."/>
            <person name="Persson P."/>
            <person name="Tunlid A."/>
        </authorList>
    </citation>
    <scope>NUCLEOTIDE SEQUENCE [LARGE SCALE GENOMIC DNA]</scope>
    <source>
        <strain evidence="9 10">CBS 291.85</strain>
    </source>
</reference>